<accession>A0A6G6WK40</accession>
<protein>
    <submittedName>
        <fullName evidence="2">Uncharacterized protein</fullName>
    </submittedName>
</protein>
<dbReference type="EMBL" id="CP049257">
    <property type="protein sequence ID" value="QIG45566.1"/>
    <property type="molecule type" value="Genomic_DNA"/>
</dbReference>
<evidence type="ECO:0000313" key="3">
    <source>
        <dbReference type="Proteomes" id="UP000502996"/>
    </source>
</evidence>
<evidence type="ECO:0000256" key="1">
    <source>
        <dbReference type="SAM" id="MobiDB-lite"/>
    </source>
</evidence>
<dbReference type="Proteomes" id="UP000502996">
    <property type="component" value="Chromosome"/>
</dbReference>
<evidence type="ECO:0000313" key="2">
    <source>
        <dbReference type="EMBL" id="QIG45566.1"/>
    </source>
</evidence>
<dbReference type="KEGG" id="nano:G5V58_24985"/>
<sequence>MTQLLGMDTTAGLATGDTLARGAEELLALAGRLESSLHAFDWTGPDAERVRDGWSATERPALDAAARFVAALAAALREEARSQDEVSGDGGAGSGAAAPSALTTPQDPAAQQVRALTDRAQRRGLQGEALQRYHDRLAAMTPEQVAALDPTRFHGTQPDQTTCGSASLVMSRMINDPAYAMKVLDGYDPATGQTTGGDAQSRFGAEALAMHHQTNGWHSRDGELNPAWPEGWGTHPHDAAREMSAAGGSGVPGTTYGWHLVGDRGSSYDQIAQAVRAGHTVPVYVGDWAPRHVVLATASDAGSITFYEPGGGQSVTVTREQWLADRESLGGWHEPWFVVTPDR</sequence>
<name>A0A6G6WK40_9ACTN</name>
<dbReference type="AlphaFoldDB" id="A0A6G6WK40"/>
<feature type="region of interest" description="Disordered" evidence="1">
    <location>
        <begin position="80"/>
        <end position="115"/>
    </location>
</feature>
<keyword evidence="3" id="KW-1185">Reference proteome</keyword>
<proteinExistence type="predicted"/>
<gene>
    <name evidence="2" type="ORF">G5V58_24985</name>
</gene>
<organism evidence="2 3">
    <name type="scientific">Nocardioides anomalus</name>
    <dbReference type="NCBI Taxonomy" id="2712223"/>
    <lineage>
        <taxon>Bacteria</taxon>
        <taxon>Bacillati</taxon>
        <taxon>Actinomycetota</taxon>
        <taxon>Actinomycetes</taxon>
        <taxon>Propionibacteriales</taxon>
        <taxon>Nocardioidaceae</taxon>
        <taxon>Nocardioides</taxon>
    </lineage>
</organism>
<reference evidence="2 3" key="1">
    <citation type="submission" date="2020-02" db="EMBL/GenBank/DDBJ databases">
        <title>Full genome sequence of Nocardioides sp. R-3366.</title>
        <authorList>
            <person name="Im W.-T."/>
        </authorList>
    </citation>
    <scope>NUCLEOTIDE SEQUENCE [LARGE SCALE GENOMIC DNA]</scope>
    <source>
        <strain evidence="2 3">R-3366</strain>
    </source>
</reference>
<dbReference type="RefSeq" id="WP_165238276.1">
    <property type="nucleotide sequence ID" value="NZ_CP049257.1"/>
</dbReference>